<evidence type="ECO:0000256" key="1">
    <source>
        <dbReference type="ARBA" id="ARBA00008226"/>
    </source>
</evidence>
<organism evidence="13 14">
    <name type="scientific">Desulforamulus profundi</name>
    <dbReference type="NCBI Taxonomy" id="1383067"/>
    <lineage>
        <taxon>Bacteria</taxon>
        <taxon>Bacillati</taxon>
        <taxon>Bacillota</taxon>
        <taxon>Clostridia</taxon>
        <taxon>Eubacteriales</taxon>
        <taxon>Peptococcaceae</taxon>
        <taxon>Desulforamulus</taxon>
    </lineage>
</organism>
<dbReference type="InterPro" id="IPR003156">
    <property type="entry name" value="DHHA1_dom"/>
</dbReference>
<evidence type="ECO:0000256" key="11">
    <source>
        <dbReference type="ARBA" id="ARBA00032577"/>
    </source>
</evidence>
<dbReference type="Gene3D" id="3.10.310.40">
    <property type="match status" value="1"/>
</dbReference>
<evidence type="ECO:0000256" key="9">
    <source>
        <dbReference type="ARBA" id="ARBA00022917"/>
    </source>
</evidence>
<dbReference type="GO" id="GO:0006419">
    <property type="term" value="P:alanyl-tRNA aminoacylation"/>
    <property type="evidence" value="ECO:0007669"/>
    <property type="project" value="TreeGrafter"/>
</dbReference>
<accession>A0A2C6M9X0</accession>
<keyword evidence="9" id="KW-0648">Protein biosynthesis</keyword>
<dbReference type="EMBL" id="AWQQ01000034">
    <property type="protein sequence ID" value="PHJ39137.1"/>
    <property type="molecule type" value="Genomic_DNA"/>
</dbReference>
<dbReference type="AlphaFoldDB" id="A0A2C6M9X0"/>
<proteinExistence type="inferred from homology"/>
<evidence type="ECO:0000256" key="6">
    <source>
        <dbReference type="ARBA" id="ARBA00022741"/>
    </source>
</evidence>
<dbReference type="InterPro" id="IPR050058">
    <property type="entry name" value="Ala-tRNA_ligase"/>
</dbReference>
<keyword evidence="5" id="KW-0436">Ligase</keyword>
<evidence type="ECO:0000256" key="8">
    <source>
        <dbReference type="ARBA" id="ARBA00022884"/>
    </source>
</evidence>
<evidence type="ECO:0000256" key="7">
    <source>
        <dbReference type="ARBA" id="ARBA00022840"/>
    </source>
</evidence>
<dbReference type="Pfam" id="PF02272">
    <property type="entry name" value="DHHA1"/>
    <property type="match status" value="1"/>
</dbReference>
<dbReference type="FunFam" id="3.10.310.40:FF:000001">
    <property type="entry name" value="Alanine--tRNA ligase"/>
    <property type="match status" value="1"/>
</dbReference>
<keyword evidence="6" id="KW-0547">Nucleotide-binding</keyword>
<dbReference type="EC" id="6.1.1.7" evidence="2"/>
<dbReference type="GO" id="GO:0005524">
    <property type="term" value="F:ATP binding"/>
    <property type="evidence" value="ECO:0007669"/>
    <property type="project" value="UniProtKB-KW"/>
</dbReference>
<dbReference type="GO" id="GO:0000049">
    <property type="term" value="F:tRNA binding"/>
    <property type="evidence" value="ECO:0007669"/>
    <property type="project" value="UniProtKB-KW"/>
</dbReference>
<protein>
    <recommendedName>
        <fullName evidence="3">Alanine--tRNA ligase</fullName>
        <ecNumber evidence="2">6.1.1.7</ecNumber>
    </recommendedName>
    <alternativeName>
        <fullName evidence="11">Alanyl-tRNA synthetase</fullName>
    </alternativeName>
</protein>
<evidence type="ECO:0000313" key="14">
    <source>
        <dbReference type="Proteomes" id="UP000222564"/>
    </source>
</evidence>
<dbReference type="PANTHER" id="PTHR11777:SF9">
    <property type="entry name" value="ALANINE--TRNA LIGASE, CYTOPLASMIC"/>
    <property type="match status" value="1"/>
</dbReference>
<dbReference type="PANTHER" id="PTHR11777">
    <property type="entry name" value="ALANYL-TRNA SYNTHETASE"/>
    <property type="match status" value="1"/>
</dbReference>
<reference evidence="13 14" key="1">
    <citation type="submission" date="2013-09" db="EMBL/GenBank/DDBJ databases">
        <title>Biodegradation of hydrocarbons in the deep terrestrial subsurface : characterization of a microbial consortium composed of two Desulfotomaculum species originating from a deep geological formation.</title>
        <authorList>
            <person name="Aullo T."/>
            <person name="Berlendis S."/>
            <person name="Lascourreges J.-F."/>
            <person name="Dessort D."/>
            <person name="Saint-Laurent S."/>
            <person name="Schraauwers B."/>
            <person name="Mas J."/>
            <person name="Magot M."/>
            <person name="Ranchou-Peyruse A."/>
        </authorList>
    </citation>
    <scope>NUCLEOTIDE SEQUENCE [LARGE SCALE GENOMIC DNA]</scope>
    <source>
        <strain evidence="13 14">Bs107</strain>
    </source>
</reference>
<dbReference type="GO" id="GO:0005829">
    <property type="term" value="C:cytosol"/>
    <property type="evidence" value="ECO:0007669"/>
    <property type="project" value="TreeGrafter"/>
</dbReference>
<evidence type="ECO:0000313" key="13">
    <source>
        <dbReference type="EMBL" id="PHJ39137.1"/>
    </source>
</evidence>
<keyword evidence="8" id="KW-0694">RNA-binding</keyword>
<evidence type="ECO:0000256" key="5">
    <source>
        <dbReference type="ARBA" id="ARBA00022598"/>
    </source>
</evidence>
<sequence>MQEILAKVKQVNGVPVLASVVAAPDMDHLRSMVDMLRDKMGTGVILLGSVAGEKVNLVAAVTKDLLGRGLHAGNLVKEIAKMVGGGGGGRPDMAQAGGKDPAKLQEAIDKAVSVVEGQFK</sequence>
<evidence type="ECO:0000259" key="12">
    <source>
        <dbReference type="Pfam" id="PF02272"/>
    </source>
</evidence>
<gene>
    <name evidence="13" type="ORF">P378_05365</name>
</gene>
<evidence type="ECO:0000256" key="3">
    <source>
        <dbReference type="ARBA" id="ARBA00017959"/>
    </source>
</evidence>
<keyword evidence="10" id="KW-0030">Aminoacyl-tRNA synthetase</keyword>
<evidence type="ECO:0000256" key="4">
    <source>
        <dbReference type="ARBA" id="ARBA00022555"/>
    </source>
</evidence>
<comment type="similarity">
    <text evidence="1">Belongs to the class-II aminoacyl-tRNA synthetase family.</text>
</comment>
<evidence type="ECO:0000256" key="10">
    <source>
        <dbReference type="ARBA" id="ARBA00023146"/>
    </source>
</evidence>
<keyword evidence="7" id="KW-0067">ATP-binding</keyword>
<name>A0A2C6M9X0_9FIRM</name>
<dbReference type="GO" id="GO:0004813">
    <property type="term" value="F:alanine-tRNA ligase activity"/>
    <property type="evidence" value="ECO:0007669"/>
    <property type="project" value="UniProtKB-EC"/>
</dbReference>
<comment type="caution">
    <text evidence="13">The sequence shown here is derived from an EMBL/GenBank/DDBJ whole genome shotgun (WGS) entry which is preliminary data.</text>
</comment>
<dbReference type="GO" id="GO:0002161">
    <property type="term" value="F:aminoacyl-tRNA deacylase activity"/>
    <property type="evidence" value="ECO:0007669"/>
    <property type="project" value="TreeGrafter"/>
</dbReference>
<keyword evidence="4" id="KW-0820">tRNA-binding</keyword>
<evidence type="ECO:0000256" key="2">
    <source>
        <dbReference type="ARBA" id="ARBA00013168"/>
    </source>
</evidence>
<keyword evidence="14" id="KW-1185">Reference proteome</keyword>
<feature type="domain" description="DHHA1" evidence="12">
    <location>
        <begin position="14"/>
        <end position="115"/>
    </location>
</feature>
<dbReference type="Proteomes" id="UP000222564">
    <property type="component" value="Unassembled WGS sequence"/>
</dbReference>